<dbReference type="AlphaFoldDB" id="A0A1M7NQC4"/>
<keyword evidence="3" id="KW-0808">Transferase</keyword>
<keyword evidence="4" id="KW-1185">Reference proteome</keyword>
<dbReference type="GO" id="GO:0016740">
    <property type="term" value="F:transferase activity"/>
    <property type="evidence" value="ECO:0007669"/>
    <property type="project" value="UniProtKB-KW"/>
</dbReference>
<accession>A0A1M7NQC4</accession>
<dbReference type="RefSeq" id="WP_073501255.1">
    <property type="nucleotide sequence ID" value="NZ_FRBI01000019.1"/>
</dbReference>
<reference evidence="3 4" key="1">
    <citation type="submission" date="2016-11" db="EMBL/GenBank/DDBJ databases">
        <authorList>
            <person name="Jaros S."/>
            <person name="Januszkiewicz K."/>
            <person name="Wedrychowicz H."/>
        </authorList>
    </citation>
    <scope>NUCLEOTIDE SEQUENCE [LARGE SCALE GENOMIC DNA]</scope>
    <source>
        <strain evidence="3 4">CGMCC 4.2025</strain>
    </source>
</reference>
<feature type="compositionally biased region" description="Basic and acidic residues" evidence="1">
    <location>
        <begin position="264"/>
        <end position="273"/>
    </location>
</feature>
<proteinExistence type="predicted"/>
<evidence type="ECO:0000256" key="1">
    <source>
        <dbReference type="SAM" id="MobiDB-lite"/>
    </source>
</evidence>
<dbReference type="Pfam" id="PF01636">
    <property type="entry name" value="APH"/>
    <property type="match status" value="1"/>
</dbReference>
<dbReference type="STRING" id="310782.SAMN05216499_119118"/>
<dbReference type="EMBL" id="FRBI01000019">
    <property type="protein sequence ID" value="SHN06310.1"/>
    <property type="molecule type" value="Genomic_DNA"/>
</dbReference>
<evidence type="ECO:0000313" key="4">
    <source>
        <dbReference type="Proteomes" id="UP000184111"/>
    </source>
</evidence>
<evidence type="ECO:0000259" key="2">
    <source>
        <dbReference type="Pfam" id="PF01636"/>
    </source>
</evidence>
<evidence type="ECO:0000313" key="3">
    <source>
        <dbReference type="EMBL" id="SHN06310.1"/>
    </source>
</evidence>
<feature type="region of interest" description="Disordered" evidence="1">
    <location>
        <begin position="254"/>
        <end position="273"/>
    </location>
</feature>
<dbReference type="InterPro" id="IPR011009">
    <property type="entry name" value="Kinase-like_dom_sf"/>
</dbReference>
<dbReference type="OrthoDB" id="3383851at2"/>
<dbReference type="Proteomes" id="UP000184111">
    <property type="component" value="Unassembled WGS sequence"/>
</dbReference>
<dbReference type="Gene3D" id="3.90.1200.10">
    <property type="match status" value="1"/>
</dbReference>
<dbReference type="SUPFAM" id="SSF56112">
    <property type="entry name" value="Protein kinase-like (PK-like)"/>
    <property type="match status" value="1"/>
</dbReference>
<organism evidence="3 4">
    <name type="scientific">Actinacidiphila paucisporea</name>
    <dbReference type="NCBI Taxonomy" id="310782"/>
    <lineage>
        <taxon>Bacteria</taxon>
        <taxon>Bacillati</taxon>
        <taxon>Actinomycetota</taxon>
        <taxon>Actinomycetes</taxon>
        <taxon>Kitasatosporales</taxon>
        <taxon>Streptomycetaceae</taxon>
        <taxon>Actinacidiphila</taxon>
    </lineage>
</organism>
<sequence>MTSDRWSTHAITVGPAGVTKRFRATDHDRCAREWRALRLLSRYAPGLAPEPLRADLAAREPTVVMSGLAGAPLRGAPLTAGQVEALAAAVAAVHGSLPPDVLASLPPRPGRPEELSGLVRSWYPRARPQAGDQVGRAMDDGMDWLSGSVPETGGPPDVPWVFGPGDGNLANYLWDGSRVQVVDFEDSGRSDRAFELAEITEHAAAWVEVPLDVPRFLRHCDLTPAESVRLPHCRRLLALVWLFLLSFDAATGAPRNPPGTAERQAGRLRDLLG</sequence>
<protein>
    <submittedName>
        <fullName evidence="3">Phosphotransferase enzyme family protein</fullName>
    </submittedName>
</protein>
<gene>
    <name evidence="3" type="ORF">SAMN05216499_119118</name>
</gene>
<name>A0A1M7NQC4_9ACTN</name>
<feature type="domain" description="Aminoglycoside phosphotransferase" evidence="2">
    <location>
        <begin position="18"/>
        <end position="200"/>
    </location>
</feature>
<dbReference type="InterPro" id="IPR002575">
    <property type="entry name" value="Aminoglycoside_PTrfase"/>
</dbReference>